<dbReference type="InterPro" id="IPR013099">
    <property type="entry name" value="K_chnl_dom"/>
</dbReference>
<evidence type="ECO:0000256" key="4">
    <source>
        <dbReference type="ARBA" id="ARBA00022989"/>
    </source>
</evidence>
<dbReference type="OrthoDB" id="9785285at2"/>
<dbReference type="RefSeq" id="WP_071865018.1">
    <property type="nucleotide sequence ID" value="NZ_JBHLVQ010000018.1"/>
</dbReference>
<feature type="transmembrane region" description="Helical" evidence="8">
    <location>
        <begin position="131"/>
        <end position="150"/>
    </location>
</feature>
<keyword evidence="4 8" id="KW-1133">Transmembrane helix</keyword>
<dbReference type="AlphaFoldDB" id="A0A1L8R567"/>
<evidence type="ECO:0000256" key="8">
    <source>
        <dbReference type="SAM" id="Phobius"/>
    </source>
</evidence>
<evidence type="ECO:0000256" key="1">
    <source>
        <dbReference type="ARBA" id="ARBA00004141"/>
    </source>
</evidence>
<evidence type="ECO:0000256" key="2">
    <source>
        <dbReference type="ARBA" id="ARBA00022448"/>
    </source>
</evidence>
<keyword evidence="6 8" id="KW-0472">Membrane</keyword>
<dbReference type="InterPro" id="IPR027359">
    <property type="entry name" value="Volt_channel_dom_sf"/>
</dbReference>
<dbReference type="EMBL" id="JXKG01000012">
    <property type="protein sequence ID" value="OJG14898.1"/>
    <property type="molecule type" value="Genomic_DNA"/>
</dbReference>
<dbReference type="Pfam" id="PF07885">
    <property type="entry name" value="Ion_trans_2"/>
    <property type="match status" value="1"/>
</dbReference>
<evidence type="ECO:0000256" key="6">
    <source>
        <dbReference type="ARBA" id="ARBA00023136"/>
    </source>
</evidence>
<comment type="subcellular location">
    <subcellularLocation>
        <location evidence="1">Membrane</location>
        <topology evidence="1">Multi-pass membrane protein</topology>
    </subcellularLocation>
</comment>
<sequence length="249" mass="28237">MLKKLQKKLNEYNPQYHVLNLTLSIIWIILMLLDFASVININENPFRILDYLIWLLFTVDFCGRLIVDPDKKTFFKKNIFDLIAILPLNFIFGIFGLAHFGKISRINRIARIIGLFGKLSRNKRSILYTNGFIYVLYISLGIIVIGAGLFSIAENRSFADALWYAIVTVTTVGYGDIAPTTDAGKLIAAVLMILGIGFIGILTSTITSYFSHKNEAMRQVEEDSELAELKKEITALHAQLDRIEKLLKK</sequence>
<dbReference type="STRING" id="317010.RU96_GL000473"/>
<keyword evidence="7" id="KW-0407">Ion channel</keyword>
<keyword evidence="3 8" id="KW-0812">Transmembrane</keyword>
<dbReference type="SUPFAM" id="SSF81324">
    <property type="entry name" value="Voltage-gated potassium channels"/>
    <property type="match status" value="1"/>
</dbReference>
<dbReference type="GO" id="GO:0008076">
    <property type="term" value="C:voltage-gated potassium channel complex"/>
    <property type="evidence" value="ECO:0007669"/>
    <property type="project" value="InterPro"/>
</dbReference>
<dbReference type="Gene3D" id="1.20.120.350">
    <property type="entry name" value="Voltage-gated potassium channels. Chain C"/>
    <property type="match status" value="1"/>
</dbReference>
<reference evidence="10 11" key="1">
    <citation type="submission" date="2014-12" db="EMBL/GenBank/DDBJ databases">
        <title>Draft genome sequences of 29 type strains of Enterococci.</title>
        <authorList>
            <person name="Zhong Z."/>
            <person name="Sun Z."/>
            <person name="Liu W."/>
            <person name="Zhang W."/>
            <person name="Zhang H."/>
        </authorList>
    </citation>
    <scope>NUCLEOTIDE SEQUENCE [LARGE SCALE GENOMIC DNA]</scope>
    <source>
        <strain evidence="10 11">DSM 21207</strain>
    </source>
</reference>
<feature type="transmembrane region" description="Helical" evidence="8">
    <location>
        <begin position="79"/>
        <end position="98"/>
    </location>
</feature>
<dbReference type="Proteomes" id="UP000182835">
    <property type="component" value="Unassembled WGS sequence"/>
</dbReference>
<dbReference type="PANTHER" id="PTHR11537">
    <property type="entry name" value="VOLTAGE-GATED POTASSIUM CHANNEL"/>
    <property type="match status" value="1"/>
</dbReference>
<evidence type="ECO:0000259" key="9">
    <source>
        <dbReference type="Pfam" id="PF07885"/>
    </source>
</evidence>
<evidence type="ECO:0000256" key="7">
    <source>
        <dbReference type="ARBA" id="ARBA00023303"/>
    </source>
</evidence>
<evidence type="ECO:0000313" key="11">
    <source>
        <dbReference type="Proteomes" id="UP000182835"/>
    </source>
</evidence>
<dbReference type="InterPro" id="IPR028325">
    <property type="entry name" value="VG_K_chnl"/>
</dbReference>
<feature type="transmembrane region" description="Helical" evidence="8">
    <location>
        <begin position="186"/>
        <end position="210"/>
    </location>
</feature>
<feature type="domain" description="Potassium channel" evidence="9">
    <location>
        <begin position="140"/>
        <end position="211"/>
    </location>
</feature>
<keyword evidence="2" id="KW-0813">Transport</keyword>
<protein>
    <recommendedName>
        <fullName evidence="9">Potassium channel domain-containing protein</fullName>
    </recommendedName>
</protein>
<evidence type="ECO:0000256" key="3">
    <source>
        <dbReference type="ARBA" id="ARBA00022692"/>
    </source>
</evidence>
<comment type="caution">
    <text evidence="10">The sequence shown here is derived from an EMBL/GenBank/DDBJ whole genome shotgun (WGS) entry which is preliminary data.</text>
</comment>
<organism evidence="10 11">
    <name type="scientific">Enterococcus canintestini</name>
    <dbReference type="NCBI Taxonomy" id="317010"/>
    <lineage>
        <taxon>Bacteria</taxon>
        <taxon>Bacillati</taxon>
        <taxon>Bacillota</taxon>
        <taxon>Bacilli</taxon>
        <taxon>Lactobacillales</taxon>
        <taxon>Enterococcaceae</taxon>
        <taxon>Enterococcus</taxon>
    </lineage>
</organism>
<dbReference type="GO" id="GO:0001508">
    <property type="term" value="P:action potential"/>
    <property type="evidence" value="ECO:0007669"/>
    <property type="project" value="TreeGrafter"/>
</dbReference>
<name>A0A1L8R567_9ENTE</name>
<dbReference type="GO" id="GO:0005249">
    <property type="term" value="F:voltage-gated potassium channel activity"/>
    <property type="evidence" value="ECO:0007669"/>
    <property type="project" value="InterPro"/>
</dbReference>
<gene>
    <name evidence="10" type="ORF">RU96_GL000473</name>
</gene>
<proteinExistence type="predicted"/>
<dbReference type="PANTHER" id="PTHR11537:SF254">
    <property type="entry name" value="POTASSIUM VOLTAGE-GATED CHANNEL PROTEIN SHAB"/>
    <property type="match status" value="1"/>
</dbReference>
<dbReference type="Gene3D" id="1.10.287.70">
    <property type="match status" value="1"/>
</dbReference>
<accession>A0A1L8R567</accession>
<feature type="transmembrane region" description="Helical" evidence="8">
    <location>
        <begin position="21"/>
        <end position="42"/>
    </location>
</feature>
<keyword evidence="5" id="KW-0406">Ion transport</keyword>
<evidence type="ECO:0000256" key="5">
    <source>
        <dbReference type="ARBA" id="ARBA00023065"/>
    </source>
</evidence>
<evidence type="ECO:0000313" key="10">
    <source>
        <dbReference type="EMBL" id="OJG14898.1"/>
    </source>
</evidence>